<dbReference type="AlphaFoldDB" id="A0A964FM56"/>
<feature type="domain" description="RES" evidence="1">
    <location>
        <begin position="27"/>
        <end position="179"/>
    </location>
</feature>
<organism evidence="2 3">
    <name type="scientific">Waterburya agarophytonicola KI4</name>
    <dbReference type="NCBI Taxonomy" id="2874699"/>
    <lineage>
        <taxon>Bacteria</taxon>
        <taxon>Bacillati</taxon>
        <taxon>Cyanobacteriota</taxon>
        <taxon>Cyanophyceae</taxon>
        <taxon>Pleurocapsales</taxon>
        <taxon>Hyellaceae</taxon>
        <taxon>Waterburya</taxon>
        <taxon>Waterburya agarophytonicola</taxon>
    </lineage>
</organism>
<accession>A0A964FM56</accession>
<gene>
    <name evidence="2" type="ORF">I4641_22555</name>
</gene>
<dbReference type="RefSeq" id="WP_229642827.1">
    <property type="nucleotide sequence ID" value="NZ_JADWDC010000107.1"/>
</dbReference>
<dbReference type="InterPro" id="IPR014914">
    <property type="entry name" value="RES_dom"/>
</dbReference>
<name>A0A964FM56_9CYAN</name>
<dbReference type="EMBL" id="JADWDC010000107">
    <property type="protein sequence ID" value="MCC0179728.1"/>
    <property type="molecule type" value="Genomic_DNA"/>
</dbReference>
<evidence type="ECO:0000313" key="2">
    <source>
        <dbReference type="EMBL" id="MCC0179728.1"/>
    </source>
</evidence>
<sequence length="207" mass="23129">MVVVHLPPPLRSITPELVTLDRNDVLLRIFDPTKYDSTAVSFRNYGPVSRFDHHRQYSNKIDSERSVIYAAPTLSCCLVEIFGDGGVIRIEQQQLAFITLKDTLKLLDLRGSGAMAAGTLAALSSITERNISQAWGRYFYENPQLYGEIDGLIFTGAHNGEDAVCFYERAKTKMASAKVEVLNLNHPDLRDTILSIAKNHSLIVNPY</sequence>
<proteinExistence type="predicted"/>
<evidence type="ECO:0000313" key="3">
    <source>
        <dbReference type="Proteomes" id="UP000729733"/>
    </source>
</evidence>
<dbReference type="Pfam" id="PF08808">
    <property type="entry name" value="RES"/>
    <property type="match status" value="1"/>
</dbReference>
<keyword evidence="3" id="KW-1185">Reference proteome</keyword>
<dbReference type="Proteomes" id="UP000729733">
    <property type="component" value="Unassembled WGS sequence"/>
</dbReference>
<evidence type="ECO:0000259" key="1">
    <source>
        <dbReference type="Pfam" id="PF08808"/>
    </source>
</evidence>
<reference evidence="2" key="1">
    <citation type="journal article" date="2021" name="Antonie Van Leeuwenhoek">
        <title>Draft genome and description of Waterburya agarophytonicola gen. nov. sp. nov. (Pleurocapsales, Cyanobacteria): a seaweed symbiont.</title>
        <authorList>
            <person name="Bonthond G."/>
            <person name="Shalygin S."/>
            <person name="Bayer T."/>
            <person name="Weinberger F."/>
        </authorList>
    </citation>
    <scope>NUCLEOTIDE SEQUENCE</scope>
    <source>
        <strain evidence="2">KI4</strain>
    </source>
</reference>
<protein>
    <submittedName>
        <fullName evidence="2">RES domain-containing protein</fullName>
    </submittedName>
</protein>
<comment type="caution">
    <text evidence="2">The sequence shown here is derived from an EMBL/GenBank/DDBJ whole genome shotgun (WGS) entry which is preliminary data.</text>
</comment>